<evidence type="ECO:0000259" key="7">
    <source>
        <dbReference type="PROSITE" id="PS50850"/>
    </source>
</evidence>
<dbReference type="AlphaFoldDB" id="A0A158Q406"/>
<dbReference type="InterPro" id="IPR020846">
    <property type="entry name" value="MFS_dom"/>
</dbReference>
<evidence type="ECO:0000313" key="8">
    <source>
        <dbReference type="EMBL" id="VDN57755.1"/>
    </source>
</evidence>
<comment type="subcellular location">
    <subcellularLocation>
        <location evidence="1">Membrane</location>
        <topology evidence="1">Multi-pass membrane protein</topology>
    </subcellularLocation>
</comment>
<dbReference type="PANTHER" id="PTHR45757">
    <property type="entry name" value="PROTEIN CBG23364-RELATED"/>
    <property type="match status" value="1"/>
</dbReference>
<feature type="domain" description="Major facilitator superfamily (MFS) profile" evidence="7">
    <location>
        <begin position="31"/>
        <end position="472"/>
    </location>
</feature>
<evidence type="ECO:0000256" key="4">
    <source>
        <dbReference type="ARBA" id="ARBA00022847"/>
    </source>
</evidence>
<dbReference type="PROSITE" id="PS50850">
    <property type="entry name" value="MFS"/>
    <property type="match status" value="1"/>
</dbReference>
<dbReference type="Pfam" id="PF07690">
    <property type="entry name" value="MFS_1"/>
    <property type="match status" value="1"/>
</dbReference>
<keyword evidence="5" id="KW-1133">Transmembrane helix</keyword>
<name>A0A158Q406_DRAME</name>
<accession>A0A158Q406</accession>
<proteinExistence type="predicted"/>
<reference evidence="8 10" key="2">
    <citation type="submission" date="2018-11" db="EMBL/GenBank/DDBJ databases">
        <authorList>
            <consortium name="Pathogen Informatics"/>
        </authorList>
    </citation>
    <scope>NUCLEOTIDE SEQUENCE [LARGE SCALE GENOMIC DNA]</scope>
</reference>
<keyword evidence="2" id="KW-0813">Transport</keyword>
<dbReference type="EMBL" id="UYYG01001162">
    <property type="protein sequence ID" value="VDN57755.1"/>
    <property type="molecule type" value="Genomic_DNA"/>
</dbReference>
<dbReference type="SUPFAM" id="SSF103473">
    <property type="entry name" value="MFS general substrate transporter"/>
    <property type="match status" value="1"/>
</dbReference>
<sequence>MENSRKVEANSRAKVDLFGNRVRFVVLILLLVCLASLWSNVLTFNIAVLCMHPHRYLNGSITSLELKLAQESDDKHDFDDPHVIGLFQKRIIWYTPGDKSLLIAAVAIGALIGNFPIVWLIGHYGIRMTFGILGIISAISTLMIPAAARLGLMCFLAIRVLNGITFAANFSVVGSFTNKWTYYKQNGLFVSALVAHFQLAPALTMPVGGFLCTEYGWPSVYYCHGAISLILFSLFIGAYRNSPDKHPFVSDNERNKIALGKDFVTKSEQRQVPYLKILKSTEVWAIWIAAFGNSLCSNLMFLYSPTYLHTVVDFEVEHTGINAAFPPLLQFIIKIATGFASDKLRFIHESTKLKIFNSIAFFGSAASLIALGLMNPEYKLICVSLLALSIGFLGFATGGFYKSGPLIARHYAGFVTGNLSLAVTLTMLLVPLLVSYVAPDNSPEQWRQVFSICAAVLIITNIIFVIFGSAKLSSWAISQSAMQSQMNSTRYTNRNSSNDKGDNDK</sequence>
<dbReference type="GO" id="GO:0015293">
    <property type="term" value="F:symporter activity"/>
    <property type="evidence" value="ECO:0007669"/>
    <property type="project" value="UniProtKB-KW"/>
</dbReference>
<protein>
    <submittedName>
        <fullName evidence="11">MFS domain-containing protein</fullName>
    </submittedName>
</protein>
<dbReference type="Gene3D" id="1.20.1250.20">
    <property type="entry name" value="MFS general substrate transporter like domains"/>
    <property type="match status" value="2"/>
</dbReference>
<evidence type="ECO:0000313" key="9">
    <source>
        <dbReference type="Proteomes" id="UP000038040"/>
    </source>
</evidence>
<keyword evidence="6" id="KW-0472">Membrane</keyword>
<evidence type="ECO:0000256" key="6">
    <source>
        <dbReference type="ARBA" id="ARBA00023136"/>
    </source>
</evidence>
<organism evidence="9 11">
    <name type="scientific">Dracunculus medinensis</name>
    <name type="common">Guinea worm</name>
    <dbReference type="NCBI Taxonomy" id="318479"/>
    <lineage>
        <taxon>Eukaryota</taxon>
        <taxon>Metazoa</taxon>
        <taxon>Ecdysozoa</taxon>
        <taxon>Nematoda</taxon>
        <taxon>Chromadorea</taxon>
        <taxon>Rhabditida</taxon>
        <taxon>Spirurina</taxon>
        <taxon>Dracunculoidea</taxon>
        <taxon>Dracunculidae</taxon>
        <taxon>Dracunculus</taxon>
    </lineage>
</organism>
<dbReference type="OrthoDB" id="2985014at2759"/>
<dbReference type="WBParaSite" id="DME_0000372301-mRNA-1">
    <property type="protein sequence ID" value="DME_0000372301-mRNA-1"/>
    <property type="gene ID" value="DME_0000372301"/>
</dbReference>
<reference evidence="11" key="1">
    <citation type="submission" date="2016-04" db="UniProtKB">
        <authorList>
            <consortium name="WormBaseParasite"/>
        </authorList>
    </citation>
    <scope>IDENTIFICATION</scope>
</reference>
<dbReference type="GO" id="GO:0016020">
    <property type="term" value="C:membrane"/>
    <property type="evidence" value="ECO:0007669"/>
    <property type="project" value="UniProtKB-SubCell"/>
</dbReference>
<dbReference type="STRING" id="318479.A0A158Q406"/>
<evidence type="ECO:0000313" key="10">
    <source>
        <dbReference type="Proteomes" id="UP000274756"/>
    </source>
</evidence>
<evidence type="ECO:0000313" key="11">
    <source>
        <dbReference type="WBParaSite" id="DME_0000372301-mRNA-1"/>
    </source>
</evidence>
<dbReference type="InterPro" id="IPR011701">
    <property type="entry name" value="MFS"/>
</dbReference>
<evidence type="ECO:0000256" key="1">
    <source>
        <dbReference type="ARBA" id="ARBA00004141"/>
    </source>
</evidence>
<evidence type="ECO:0000256" key="3">
    <source>
        <dbReference type="ARBA" id="ARBA00022692"/>
    </source>
</evidence>
<dbReference type="Proteomes" id="UP000038040">
    <property type="component" value="Unplaced"/>
</dbReference>
<dbReference type="FunFam" id="1.20.1250.20:FF:000003">
    <property type="entry name" value="Solute carrier family 17 member 3"/>
    <property type="match status" value="1"/>
</dbReference>
<gene>
    <name evidence="8" type="ORF">DME_LOCUS7728</name>
</gene>
<dbReference type="InterPro" id="IPR036259">
    <property type="entry name" value="MFS_trans_sf"/>
</dbReference>
<evidence type="ECO:0000256" key="5">
    <source>
        <dbReference type="ARBA" id="ARBA00022989"/>
    </source>
</evidence>
<dbReference type="PANTHER" id="PTHR45757:SF23">
    <property type="entry name" value="MAJOR FACILITATOR SUPERFAMILY (MFS) PROFILE DOMAIN-CONTAINING PROTEIN"/>
    <property type="match status" value="1"/>
</dbReference>
<keyword evidence="10" id="KW-1185">Reference proteome</keyword>
<evidence type="ECO:0000256" key="2">
    <source>
        <dbReference type="ARBA" id="ARBA00022448"/>
    </source>
</evidence>
<keyword evidence="3" id="KW-0812">Transmembrane</keyword>
<dbReference type="Proteomes" id="UP000274756">
    <property type="component" value="Unassembled WGS sequence"/>
</dbReference>
<keyword evidence="4" id="KW-0769">Symport</keyword>